<proteinExistence type="predicted"/>
<dbReference type="PANTHER" id="PTHR35179">
    <property type="entry name" value="PROTEIN CBG02620"/>
    <property type="match status" value="1"/>
</dbReference>
<accession>A0AAV5A790</accession>
<dbReference type="EMBL" id="BPWL01000005">
    <property type="protein sequence ID" value="GJJ10487.1"/>
    <property type="molecule type" value="Genomic_DNA"/>
</dbReference>
<protein>
    <submittedName>
        <fullName evidence="1">Uncharacterized protein</fullName>
    </submittedName>
</protein>
<sequence>MADMDFITDRNGIRKLYRWVNQASWGINPIGQAQIFRIDVELVGRTILLQRWEAESTQLGGPGYEKNFQKRATSQSPGCENGTGHHRIVTFTFGGKKFLMRCTTDACLPFKEEEDQDPLDKLTKNFNSMNLQQRPISKVRKIATYKGGFLSVQTVGKLVPQESIIELKTKGEIVNPVCYDDLYVQLLFAQISNIYTGRHKRGEFYTVEKTSMDAIKEKAGDTMDDRLKLLKKLLDEIQRVVLENIEDGGSLSIVVAGNGTLKVLKREGKNGLLPENILNFIY</sequence>
<dbReference type="PANTHER" id="PTHR35179:SF2">
    <property type="entry name" value="START DOMAIN-CONTAINING PROTEIN"/>
    <property type="match status" value="1"/>
</dbReference>
<name>A0AAV5A790_9AGAM</name>
<gene>
    <name evidence="1" type="ORF">Clacol_004713</name>
</gene>
<dbReference type="AlphaFoldDB" id="A0AAV5A790"/>
<reference evidence="1" key="1">
    <citation type="submission" date="2021-10" db="EMBL/GenBank/DDBJ databases">
        <title>De novo Genome Assembly of Clathrus columnatus (Basidiomycota, Fungi) Using Illumina and Nanopore Sequence Data.</title>
        <authorList>
            <person name="Ogiso-Tanaka E."/>
            <person name="Itagaki H."/>
            <person name="Hosoya T."/>
            <person name="Hosaka K."/>
        </authorList>
    </citation>
    <scope>NUCLEOTIDE SEQUENCE</scope>
    <source>
        <strain evidence="1">MO-923</strain>
    </source>
</reference>
<comment type="caution">
    <text evidence="1">The sequence shown here is derived from an EMBL/GenBank/DDBJ whole genome shotgun (WGS) entry which is preliminary data.</text>
</comment>
<evidence type="ECO:0000313" key="2">
    <source>
        <dbReference type="Proteomes" id="UP001050691"/>
    </source>
</evidence>
<keyword evidence="2" id="KW-1185">Reference proteome</keyword>
<evidence type="ECO:0000313" key="1">
    <source>
        <dbReference type="EMBL" id="GJJ10487.1"/>
    </source>
</evidence>
<organism evidence="1 2">
    <name type="scientific">Clathrus columnatus</name>
    <dbReference type="NCBI Taxonomy" id="1419009"/>
    <lineage>
        <taxon>Eukaryota</taxon>
        <taxon>Fungi</taxon>
        <taxon>Dikarya</taxon>
        <taxon>Basidiomycota</taxon>
        <taxon>Agaricomycotina</taxon>
        <taxon>Agaricomycetes</taxon>
        <taxon>Phallomycetidae</taxon>
        <taxon>Phallales</taxon>
        <taxon>Clathraceae</taxon>
        <taxon>Clathrus</taxon>
    </lineage>
</organism>
<dbReference type="Proteomes" id="UP001050691">
    <property type="component" value="Unassembled WGS sequence"/>
</dbReference>